<sequence>MRIGDAAAAAGLTPRALRYYEQRGLLTARRTPSGHRDYTPEDVRHLRAVRELLAAGLTIEDVRTLVAAIAALPQGRRGVSPPTAGPRADGEPGLCTLPNAIVRRRLAYLDERIERLTELRDGLAQRVGGPLRDLGRDLGHDLAPARTPAAG</sequence>
<dbReference type="STRING" id="67365.GCA_001704635_05243"/>
<dbReference type="Gene3D" id="1.10.1660.10">
    <property type="match status" value="1"/>
</dbReference>
<dbReference type="PANTHER" id="PTHR30204">
    <property type="entry name" value="REDOX-CYCLING DRUG-SENSING TRANSCRIPTIONAL ACTIVATOR SOXR"/>
    <property type="match status" value="1"/>
</dbReference>
<comment type="caution">
    <text evidence="6">The sequence shown here is derived from an EMBL/GenBank/DDBJ whole genome shotgun (WGS) entry which is preliminary data.</text>
</comment>
<dbReference type="RefSeq" id="WP_065960356.1">
    <property type="nucleotide sequence ID" value="NZ_ASQP01000526.1"/>
</dbReference>
<dbReference type="Proteomes" id="UP000186168">
    <property type="component" value="Unassembled WGS sequence"/>
</dbReference>
<dbReference type="InterPro" id="IPR000551">
    <property type="entry name" value="MerR-type_HTH_dom"/>
</dbReference>
<keyword evidence="2" id="KW-0805">Transcription regulation</keyword>
<dbReference type="AlphaFoldDB" id="A0A1R1S699"/>
<dbReference type="EMBL" id="ASQP01000526">
    <property type="protein sequence ID" value="OMI33619.1"/>
    <property type="molecule type" value="Genomic_DNA"/>
</dbReference>
<reference evidence="6 7" key="1">
    <citation type="submission" date="2013-05" db="EMBL/GenBank/DDBJ databases">
        <title>Genome sequence of Streptomyces sparsogenes DSM 40356.</title>
        <authorList>
            <person name="Coyne S."/>
            <person name="Seebeck F.P."/>
        </authorList>
    </citation>
    <scope>NUCLEOTIDE SEQUENCE [LARGE SCALE GENOMIC DNA]</scope>
    <source>
        <strain evidence="6 7">DSM 40356</strain>
    </source>
</reference>
<dbReference type="PRINTS" id="PR00040">
    <property type="entry name" value="HTHMERR"/>
</dbReference>
<dbReference type="GO" id="GO:0003677">
    <property type="term" value="F:DNA binding"/>
    <property type="evidence" value="ECO:0007669"/>
    <property type="project" value="UniProtKB-KW"/>
</dbReference>
<dbReference type="InterPro" id="IPR009061">
    <property type="entry name" value="DNA-bd_dom_put_sf"/>
</dbReference>
<dbReference type="SUPFAM" id="SSF46955">
    <property type="entry name" value="Putative DNA-binding domain"/>
    <property type="match status" value="1"/>
</dbReference>
<evidence type="ECO:0000256" key="3">
    <source>
        <dbReference type="ARBA" id="ARBA00023125"/>
    </source>
</evidence>
<feature type="domain" description="HTH merR-type" evidence="5">
    <location>
        <begin position="1"/>
        <end position="68"/>
    </location>
</feature>
<evidence type="ECO:0000256" key="2">
    <source>
        <dbReference type="ARBA" id="ARBA00023015"/>
    </source>
</evidence>
<gene>
    <name evidence="6" type="ORF">SPAR_40597</name>
</gene>
<dbReference type="GeneID" id="96742853"/>
<keyword evidence="4" id="KW-0804">Transcription</keyword>
<evidence type="ECO:0000259" key="5">
    <source>
        <dbReference type="PROSITE" id="PS50937"/>
    </source>
</evidence>
<keyword evidence="3" id="KW-0238">DNA-binding</keyword>
<dbReference type="GO" id="GO:0003700">
    <property type="term" value="F:DNA-binding transcription factor activity"/>
    <property type="evidence" value="ECO:0007669"/>
    <property type="project" value="InterPro"/>
</dbReference>
<evidence type="ECO:0000313" key="6">
    <source>
        <dbReference type="EMBL" id="OMI33619.1"/>
    </source>
</evidence>
<name>A0A1R1S699_9ACTN</name>
<evidence type="ECO:0000256" key="4">
    <source>
        <dbReference type="ARBA" id="ARBA00023163"/>
    </source>
</evidence>
<dbReference type="InterPro" id="IPR047057">
    <property type="entry name" value="MerR_fam"/>
</dbReference>
<protein>
    <submittedName>
        <fullName evidence="6">MerR family transcriptional regulator</fullName>
    </submittedName>
</protein>
<dbReference type="SMART" id="SM00422">
    <property type="entry name" value="HTH_MERR"/>
    <property type="match status" value="1"/>
</dbReference>
<keyword evidence="1" id="KW-0678">Repressor</keyword>
<dbReference type="PANTHER" id="PTHR30204:SF69">
    <property type="entry name" value="MERR-FAMILY TRANSCRIPTIONAL REGULATOR"/>
    <property type="match status" value="1"/>
</dbReference>
<dbReference type="PROSITE" id="PS50937">
    <property type="entry name" value="HTH_MERR_2"/>
    <property type="match status" value="1"/>
</dbReference>
<evidence type="ECO:0000256" key="1">
    <source>
        <dbReference type="ARBA" id="ARBA00022491"/>
    </source>
</evidence>
<dbReference type="Pfam" id="PF13411">
    <property type="entry name" value="MerR_1"/>
    <property type="match status" value="1"/>
</dbReference>
<organism evidence="6 7">
    <name type="scientific">Streptomyces sparsogenes DSM 40356</name>
    <dbReference type="NCBI Taxonomy" id="1331668"/>
    <lineage>
        <taxon>Bacteria</taxon>
        <taxon>Bacillati</taxon>
        <taxon>Actinomycetota</taxon>
        <taxon>Actinomycetes</taxon>
        <taxon>Kitasatosporales</taxon>
        <taxon>Streptomycetaceae</taxon>
        <taxon>Streptomyces</taxon>
    </lineage>
</organism>
<evidence type="ECO:0000313" key="7">
    <source>
        <dbReference type="Proteomes" id="UP000186168"/>
    </source>
</evidence>
<proteinExistence type="predicted"/>
<keyword evidence="7" id="KW-1185">Reference proteome</keyword>
<accession>A0A1R1S699</accession>
<dbReference type="PROSITE" id="PS00552">
    <property type="entry name" value="HTH_MERR_1"/>
    <property type="match status" value="1"/>
</dbReference>